<dbReference type="Pfam" id="PF13360">
    <property type="entry name" value="PQQ_2"/>
    <property type="match status" value="1"/>
</dbReference>
<dbReference type="SUPFAM" id="SSF50998">
    <property type="entry name" value="Quinoprotein alcohol dehydrogenase-like"/>
    <property type="match status" value="1"/>
</dbReference>
<dbReference type="InterPro" id="IPR015943">
    <property type="entry name" value="WD40/YVTN_repeat-like_dom_sf"/>
</dbReference>
<evidence type="ECO:0000256" key="1">
    <source>
        <dbReference type="SAM" id="MobiDB-lite"/>
    </source>
</evidence>
<accession>A0ABZ2PU98</accession>
<keyword evidence="5" id="KW-1185">Reference proteome</keyword>
<feature type="domain" description="Pyrrolo-quinoline quinone repeat" evidence="3">
    <location>
        <begin position="61"/>
        <end position="150"/>
    </location>
</feature>
<gene>
    <name evidence="4" type="ORF">WDS16_12715</name>
</gene>
<dbReference type="Gene3D" id="2.130.10.10">
    <property type="entry name" value="YVTN repeat-like/Quinoprotein amine dehydrogenase"/>
    <property type="match status" value="1"/>
</dbReference>
<evidence type="ECO:0000313" key="5">
    <source>
        <dbReference type="Proteomes" id="UP001432000"/>
    </source>
</evidence>
<proteinExistence type="predicted"/>
<dbReference type="RefSeq" id="WP_338892986.1">
    <property type="nucleotide sequence ID" value="NZ_CP147846.1"/>
</dbReference>
<keyword evidence="2" id="KW-0812">Transmembrane</keyword>
<keyword evidence="2" id="KW-0472">Membrane</keyword>
<protein>
    <recommendedName>
        <fullName evidence="3">Pyrrolo-quinoline quinone repeat domain-containing protein</fullName>
    </recommendedName>
</protein>
<feature type="region of interest" description="Disordered" evidence="1">
    <location>
        <begin position="226"/>
        <end position="251"/>
    </location>
</feature>
<dbReference type="EMBL" id="CP147846">
    <property type="protein sequence ID" value="WXG71261.1"/>
    <property type="molecule type" value="Genomic_DNA"/>
</dbReference>
<reference evidence="4 5" key="1">
    <citation type="submission" date="2024-03" db="EMBL/GenBank/DDBJ databases">
        <title>Natural products discovery in diverse microorganisms through a two-stage MS feature dereplication strategy.</title>
        <authorList>
            <person name="Zhang R."/>
        </authorList>
    </citation>
    <scope>NUCLEOTIDE SEQUENCE [LARGE SCALE GENOMIC DNA]</scope>
    <source>
        <strain evidence="4 5">18930</strain>
    </source>
</reference>
<organism evidence="4 5">
    <name type="scientific">Rhodococcus sovatensis</name>
    <dbReference type="NCBI Taxonomy" id="1805840"/>
    <lineage>
        <taxon>Bacteria</taxon>
        <taxon>Bacillati</taxon>
        <taxon>Actinomycetota</taxon>
        <taxon>Actinomycetes</taxon>
        <taxon>Mycobacteriales</taxon>
        <taxon>Nocardiaceae</taxon>
        <taxon>Rhodococcus</taxon>
    </lineage>
</organism>
<name>A0ABZ2PU98_9NOCA</name>
<feature type="transmembrane region" description="Helical" evidence="2">
    <location>
        <begin position="12"/>
        <end position="31"/>
    </location>
</feature>
<dbReference type="InterPro" id="IPR002372">
    <property type="entry name" value="PQQ_rpt_dom"/>
</dbReference>
<evidence type="ECO:0000256" key="2">
    <source>
        <dbReference type="SAM" id="Phobius"/>
    </source>
</evidence>
<dbReference type="InterPro" id="IPR011047">
    <property type="entry name" value="Quinoprotein_ADH-like_sf"/>
</dbReference>
<dbReference type="Proteomes" id="UP001432000">
    <property type="component" value="Chromosome"/>
</dbReference>
<keyword evidence="2" id="KW-1133">Transmembrane helix</keyword>
<sequence>MLAPERRRRSDLVAAAVLAVVAVLALTVIWVESDARGTTSDTAQTPLSQANTAAFVPESLTERWRAQSPVTSTPVVTGSSVVTGDDTTVSGFDPTTGAVAWSYRRDVPLCAVIGAWNTAVAVFSDDRGCAQVTELDGASGARKAQRTSDADAAVRLTEDGTYVTSLGDSRMELWRSDLVRTLEYGRVDAPVNPNSQPRTGCTLLSSASSSSRVAVLENCPGESAARLSTLDPAPDDAGKPEEFGSSVVASLTGPDGPIDGASILVTSGDRTALAIPAHSGLPAKIAVFDGNAQPLAEFDLPPGTLAEPTTELSPTVTDAASVFSWWTGTGTIALSSSDLSPQWSLPGALGPGVSMAGHVLVPVPNGTVVIDPATGTPERTIPVDRGDYTGPVGTSVLGAVVIEQRGSEIVALA</sequence>
<evidence type="ECO:0000313" key="4">
    <source>
        <dbReference type="EMBL" id="WXG71261.1"/>
    </source>
</evidence>
<evidence type="ECO:0000259" key="3">
    <source>
        <dbReference type="Pfam" id="PF13360"/>
    </source>
</evidence>